<proteinExistence type="predicted"/>
<evidence type="ECO:0000313" key="2">
    <source>
        <dbReference type="Proteomes" id="UP000250043"/>
    </source>
</evidence>
<reference evidence="1 2" key="1">
    <citation type="submission" date="2016-07" db="EMBL/GenBank/DDBJ databases">
        <title>Draft genome of the white-rot fungus Obba rivulosa 3A-2.</title>
        <authorList>
            <consortium name="DOE Joint Genome Institute"/>
            <person name="Miettinen O."/>
            <person name="Riley R."/>
            <person name="Acob R."/>
            <person name="Barry K."/>
            <person name="Cullen D."/>
            <person name="De Vries R."/>
            <person name="Hainaut M."/>
            <person name="Hatakka A."/>
            <person name="Henrissat B."/>
            <person name="Hilden K."/>
            <person name="Kuo R."/>
            <person name="Labutti K."/>
            <person name="Lipzen A."/>
            <person name="Makela M.R."/>
            <person name="Sandor L."/>
            <person name="Spatafora J.W."/>
            <person name="Grigoriev I.V."/>
            <person name="Hibbett D.S."/>
        </authorList>
    </citation>
    <scope>NUCLEOTIDE SEQUENCE [LARGE SCALE GENOMIC DNA]</scope>
    <source>
        <strain evidence="1 2">3A-2</strain>
    </source>
</reference>
<dbReference type="EMBL" id="KV722337">
    <property type="protein sequence ID" value="OCH95229.1"/>
    <property type="molecule type" value="Genomic_DNA"/>
</dbReference>
<organism evidence="1 2">
    <name type="scientific">Obba rivulosa</name>
    <dbReference type="NCBI Taxonomy" id="1052685"/>
    <lineage>
        <taxon>Eukaryota</taxon>
        <taxon>Fungi</taxon>
        <taxon>Dikarya</taxon>
        <taxon>Basidiomycota</taxon>
        <taxon>Agaricomycotina</taxon>
        <taxon>Agaricomycetes</taxon>
        <taxon>Polyporales</taxon>
        <taxon>Gelatoporiaceae</taxon>
        <taxon>Obba</taxon>
    </lineage>
</organism>
<sequence>MLVILASPFHFPPGARAKPARHTNMRFPCSALPAPTLSLAASRPAVPQPGRACRAIRQSCWQMAIASGICHLYFARLFAKHL</sequence>
<evidence type="ECO:0000313" key="1">
    <source>
        <dbReference type="EMBL" id="OCH95229.1"/>
    </source>
</evidence>
<name>A0A8E2DSW9_9APHY</name>
<keyword evidence="2" id="KW-1185">Reference proteome</keyword>
<dbReference type="Proteomes" id="UP000250043">
    <property type="component" value="Unassembled WGS sequence"/>
</dbReference>
<gene>
    <name evidence="1" type="ORF">OBBRIDRAFT_788416</name>
</gene>
<dbReference type="AlphaFoldDB" id="A0A8E2DSW9"/>
<accession>A0A8E2DSW9</accession>
<protein>
    <submittedName>
        <fullName evidence="1">Uncharacterized protein</fullName>
    </submittedName>
</protein>